<dbReference type="Gene3D" id="1.10.510.10">
    <property type="entry name" value="Transferase(Phosphotransferase) domain 1"/>
    <property type="match status" value="1"/>
</dbReference>
<dbReference type="InterPro" id="IPR008271">
    <property type="entry name" value="Ser/Thr_kinase_AS"/>
</dbReference>
<reference evidence="8" key="1">
    <citation type="journal article" date="2020" name="Nature">
        <title>Giant virus diversity and host interactions through global metagenomics.</title>
        <authorList>
            <person name="Schulz F."/>
            <person name="Roux S."/>
            <person name="Paez-Espino D."/>
            <person name="Jungbluth S."/>
            <person name="Walsh D.A."/>
            <person name="Denef V.J."/>
            <person name="McMahon K.D."/>
            <person name="Konstantinidis K.T."/>
            <person name="Eloe-Fadrosh E.A."/>
            <person name="Kyrpides N.C."/>
            <person name="Woyke T."/>
        </authorList>
    </citation>
    <scope>NUCLEOTIDE SEQUENCE</scope>
    <source>
        <strain evidence="8">GVMAG-M-3300010160-60</strain>
    </source>
</reference>
<feature type="compositionally biased region" description="Low complexity" evidence="6">
    <location>
        <begin position="179"/>
        <end position="197"/>
    </location>
</feature>
<keyword evidence="1" id="KW-0723">Serine/threonine-protein kinase</keyword>
<dbReference type="PROSITE" id="PS00108">
    <property type="entry name" value="PROTEIN_KINASE_ST"/>
    <property type="match status" value="1"/>
</dbReference>
<dbReference type="Pfam" id="PF00069">
    <property type="entry name" value="Pkinase"/>
    <property type="match status" value="2"/>
</dbReference>
<evidence type="ECO:0000256" key="3">
    <source>
        <dbReference type="ARBA" id="ARBA00022741"/>
    </source>
</evidence>
<dbReference type="InterPro" id="IPR017441">
    <property type="entry name" value="Protein_kinase_ATP_BS"/>
</dbReference>
<evidence type="ECO:0000313" key="8">
    <source>
        <dbReference type="EMBL" id="QHS90336.1"/>
    </source>
</evidence>
<accession>A0A6C0BDY2</accession>
<evidence type="ECO:0000256" key="2">
    <source>
        <dbReference type="ARBA" id="ARBA00022679"/>
    </source>
</evidence>
<dbReference type="GO" id="GO:0004674">
    <property type="term" value="F:protein serine/threonine kinase activity"/>
    <property type="evidence" value="ECO:0007669"/>
    <property type="project" value="UniProtKB-KW"/>
</dbReference>
<dbReference type="PROSITE" id="PS00107">
    <property type="entry name" value="PROTEIN_KINASE_ATP"/>
    <property type="match status" value="1"/>
</dbReference>
<dbReference type="PROSITE" id="PS50011">
    <property type="entry name" value="PROTEIN_KINASE_DOM"/>
    <property type="match status" value="1"/>
</dbReference>
<protein>
    <recommendedName>
        <fullName evidence="7">Protein kinase domain-containing protein</fullName>
    </recommendedName>
</protein>
<dbReference type="InterPro" id="IPR000719">
    <property type="entry name" value="Prot_kinase_dom"/>
</dbReference>
<dbReference type="SMART" id="SM00220">
    <property type="entry name" value="S_TKc"/>
    <property type="match status" value="1"/>
</dbReference>
<keyword evidence="2" id="KW-0808">Transferase</keyword>
<sequence length="398" mass="45405">MSWCGKIIEHKQNTYIPVYKIGEGSFAQVWMVYNVKLKQMLAMKIFNSKEKKSAQKEYDLYEKFTKMGIRNIIKAYAYFTFTDNIMIVFDLMAGSLYDVIKYHTFSDDDINKIAKSSLETLDDLHTNNIIHGDVKPENILIYGQNTIHKELLEKLSIKSSNKKISETIKEYMYKYDLSDSSSESSSETDSSETDSSTCGTDLSSEIDKLSINFSKSSKSSSSSSKSSSSSSKSSSSSSNYKKTLFKNHCLILDKYLLNPSTKLSDFGNSINVTDLNKPPTIHTIYYRSPEILLGLPYDTKSDIWALGCTLYEIQSKKILFNPDKSSGDEKRTIIHLMYSVLGPFPEKMIDVSPLKEIFFTNKYLLKGSSYIPFSDNVFFKYMYLLTIDPQDRPTAKCY</sequence>
<dbReference type="GO" id="GO:0005524">
    <property type="term" value="F:ATP binding"/>
    <property type="evidence" value="ECO:0007669"/>
    <property type="project" value="UniProtKB-KW"/>
</dbReference>
<feature type="region of interest" description="Disordered" evidence="6">
    <location>
        <begin position="179"/>
        <end position="202"/>
    </location>
</feature>
<evidence type="ECO:0000256" key="1">
    <source>
        <dbReference type="ARBA" id="ARBA00022527"/>
    </source>
</evidence>
<dbReference type="EMBL" id="MN739132">
    <property type="protein sequence ID" value="QHS90336.1"/>
    <property type="molecule type" value="Genomic_DNA"/>
</dbReference>
<keyword evidence="3" id="KW-0547">Nucleotide-binding</keyword>
<keyword evidence="4" id="KW-0418">Kinase</keyword>
<organism evidence="8">
    <name type="scientific">viral metagenome</name>
    <dbReference type="NCBI Taxonomy" id="1070528"/>
    <lineage>
        <taxon>unclassified sequences</taxon>
        <taxon>metagenomes</taxon>
        <taxon>organismal metagenomes</taxon>
    </lineage>
</organism>
<evidence type="ECO:0000259" key="7">
    <source>
        <dbReference type="PROSITE" id="PS50011"/>
    </source>
</evidence>
<feature type="compositionally biased region" description="Low complexity" evidence="6">
    <location>
        <begin position="214"/>
        <end position="238"/>
    </location>
</feature>
<feature type="domain" description="Protein kinase" evidence="7">
    <location>
        <begin position="15"/>
        <end position="398"/>
    </location>
</feature>
<dbReference type="SUPFAM" id="SSF56112">
    <property type="entry name" value="Protein kinase-like (PK-like)"/>
    <property type="match status" value="1"/>
</dbReference>
<dbReference type="Gene3D" id="3.30.200.20">
    <property type="entry name" value="Phosphorylase Kinase, domain 1"/>
    <property type="match status" value="1"/>
</dbReference>
<dbReference type="InterPro" id="IPR050494">
    <property type="entry name" value="Ser_Thr_dual-spec_kinase"/>
</dbReference>
<evidence type="ECO:0000256" key="4">
    <source>
        <dbReference type="ARBA" id="ARBA00022777"/>
    </source>
</evidence>
<dbReference type="AlphaFoldDB" id="A0A6C0BDY2"/>
<proteinExistence type="predicted"/>
<feature type="region of interest" description="Disordered" evidence="6">
    <location>
        <begin position="214"/>
        <end position="239"/>
    </location>
</feature>
<evidence type="ECO:0000256" key="5">
    <source>
        <dbReference type="ARBA" id="ARBA00022840"/>
    </source>
</evidence>
<dbReference type="PANTHER" id="PTHR24058">
    <property type="entry name" value="DUAL SPECIFICITY PROTEIN KINASE"/>
    <property type="match status" value="1"/>
</dbReference>
<keyword evidence="5" id="KW-0067">ATP-binding</keyword>
<dbReference type="InterPro" id="IPR011009">
    <property type="entry name" value="Kinase-like_dom_sf"/>
</dbReference>
<name>A0A6C0BDY2_9ZZZZ</name>
<evidence type="ECO:0000256" key="6">
    <source>
        <dbReference type="SAM" id="MobiDB-lite"/>
    </source>
</evidence>